<feature type="domain" description="Histidine kinase" evidence="12">
    <location>
        <begin position="458"/>
        <end position="668"/>
    </location>
</feature>
<dbReference type="GO" id="GO:0007234">
    <property type="term" value="P:osmosensory signaling via phosphorelay pathway"/>
    <property type="evidence" value="ECO:0007669"/>
    <property type="project" value="TreeGrafter"/>
</dbReference>
<dbReference type="Pfam" id="PF00512">
    <property type="entry name" value="HisKA"/>
    <property type="match status" value="1"/>
</dbReference>
<dbReference type="InterPro" id="IPR011622">
    <property type="entry name" value="7TMR_DISM_rcpt_extracell_dom2"/>
</dbReference>
<keyword evidence="11" id="KW-0732">Signal</keyword>
<dbReference type="InterPro" id="IPR036097">
    <property type="entry name" value="HisK_dim/P_sf"/>
</dbReference>
<keyword evidence="5" id="KW-0547">Nucleotide-binding</keyword>
<feature type="transmembrane region" description="Helical" evidence="10">
    <location>
        <begin position="363"/>
        <end position="384"/>
    </location>
</feature>
<feature type="transmembrane region" description="Helical" evidence="10">
    <location>
        <begin position="280"/>
        <end position="299"/>
    </location>
</feature>
<organism evidence="13 14">
    <name type="scientific">Janthinobacterium lividum</name>
    <dbReference type="NCBI Taxonomy" id="29581"/>
    <lineage>
        <taxon>Bacteria</taxon>
        <taxon>Pseudomonadati</taxon>
        <taxon>Pseudomonadota</taxon>
        <taxon>Betaproteobacteria</taxon>
        <taxon>Burkholderiales</taxon>
        <taxon>Oxalobacteraceae</taxon>
        <taxon>Janthinobacterium</taxon>
    </lineage>
</organism>
<evidence type="ECO:0000256" key="5">
    <source>
        <dbReference type="ARBA" id="ARBA00022741"/>
    </source>
</evidence>
<dbReference type="AlphaFoldDB" id="A0A1E8PT51"/>
<keyword evidence="6" id="KW-0418">Kinase</keyword>
<dbReference type="PANTHER" id="PTHR42878:SF7">
    <property type="entry name" value="SENSOR HISTIDINE KINASE GLRK"/>
    <property type="match status" value="1"/>
</dbReference>
<dbReference type="Pfam" id="PF07695">
    <property type="entry name" value="7TMR-DISM_7TM"/>
    <property type="match status" value="1"/>
</dbReference>
<feature type="transmembrane region" description="Helical" evidence="10">
    <location>
        <begin position="216"/>
        <end position="237"/>
    </location>
</feature>
<feature type="transmembrane region" description="Helical" evidence="10">
    <location>
        <begin position="249"/>
        <end position="268"/>
    </location>
</feature>
<keyword evidence="8" id="KW-0902">Two-component regulatory system</keyword>
<dbReference type="EMBL" id="MAQB02000001">
    <property type="protein sequence ID" value="OFJ48874.1"/>
    <property type="molecule type" value="Genomic_DNA"/>
</dbReference>
<evidence type="ECO:0000256" key="3">
    <source>
        <dbReference type="ARBA" id="ARBA00022553"/>
    </source>
</evidence>
<dbReference type="EC" id="2.7.13.3" evidence="2"/>
<dbReference type="GO" id="GO:0000156">
    <property type="term" value="F:phosphorelay response regulator activity"/>
    <property type="evidence" value="ECO:0007669"/>
    <property type="project" value="TreeGrafter"/>
</dbReference>
<keyword evidence="9" id="KW-0175">Coiled coil</keyword>
<keyword evidence="3" id="KW-0597">Phosphoprotein</keyword>
<dbReference type="Proteomes" id="UP000092634">
    <property type="component" value="Unassembled WGS sequence"/>
</dbReference>
<comment type="caution">
    <text evidence="13">The sequence shown here is derived from an EMBL/GenBank/DDBJ whole genome shotgun (WGS) entry which is preliminary data.</text>
</comment>
<dbReference type="InterPro" id="IPR003661">
    <property type="entry name" value="HisK_dim/P_dom"/>
</dbReference>
<dbReference type="SUPFAM" id="SSF55874">
    <property type="entry name" value="ATPase domain of HSP90 chaperone/DNA topoisomerase II/histidine kinase"/>
    <property type="match status" value="1"/>
</dbReference>
<evidence type="ECO:0000256" key="2">
    <source>
        <dbReference type="ARBA" id="ARBA00012438"/>
    </source>
</evidence>
<keyword evidence="10" id="KW-0472">Membrane</keyword>
<dbReference type="SMART" id="SM00387">
    <property type="entry name" value="HATPase_c"/>
    <property type="match status" value="1"/>
</dbReference>
<evidence type="ECO:0000256" key="11">
    <source>
        <dbReference type="SAM" id="SignalP"/>
    </source>
</evidence>
<evidence type="ECO:0000313" key="13">
    <source>
        <dbReference type="EMBL" id="OFJ48874.1"/>
    </source>
</evidence>
<evidence type="ECO:0000256" key="4">
    <source>
        <dbReference type="ARBA" id="ARBA00022679"/>
    </source>
</evidence>
<dbReference type="InterPro" id="IPR004358">
    <property type="entry name" value="Sig_transdc_His_kin-like_C"/>
</dbReference>
<dbReference type="InterPro" id="IPR036890">
    <property type="entry name" value="HATPase_C_sf"/>
</dbReference>
<dbReference type="InterPro" id="IPR050351">
    <property type="entry name" value="BphY/WalK/GraS-like"/>
</dbReference>
<dbReference type="PANTHER" id="PTHR42878">
    <property type="entry name" value="TWO-COMPONENT HISTIDINE KINASE"/>
    <property type="match status" value="1"/>
</dbReference>
<evidence type="ECO:0000259" key="12">
    <source>
        <dbReference type="PROSITE" id="PS50109"/>
    </source>
</evidence>
<dbReference type="Pfam" id="PF02518">
    <property type="entry name" value="HATPase_c"/>
    <property type="match status" value="1"/>
</dbReference>
<sequence>MKILFALALLFATLQPLAGLAAPMSAPLTLPASGQPVSASGHMQMLRDTSGQLDPQAALAASGWQPLPGAVSAGYTQDAIWLSLEVTRAAQSADEWVLRFSNAGLDDVRLYRQDRAGHWLLQQAGANVIRNAWPIDARQVVFPVQLQPDQPQRWLIRLTSKKAMSTELTLLPSASFDASSRREYLYYGLQFGSYLLLILFHIFFWRMTREAHSGWYLLYVTTSAITEALTIAIPQQIFTMPNQLSDPMLGISMAMSLAAGARFSTLQLELPAVYPRFSRAVVGITAATTLCGALLVLHGDYAAGVLMVQMTALPLIALLTCLASWLALRGHRPARAFLFIFGIFYAGVIISFLRNMALVPPNFWSNHAATLGAFVHMMLMSLRLNRRYAELRRAKDRAQAEAVHAVRALNERLEEQVAQRTLALQQEIGRRAVLEGELRAALEVETRTREEQQDFVAMVSHEFHTPLAIINTTAQQIARNTEAPREKTLQRCQNLRAASSRMAALVDEYLSADRMETSAATLCQQPCDLRALLQAVLAEWPDGRIDANVQALPDSIMADASLLRVALRNLLSNADRYAPQAQAIRVQAVTLDDGRVQIIVSNAGEPVPADEIPRLFQKYFRGRIAQHKPGAGLGLYLVQRIAKLHGGQVTLDSAGNNGTISFALRLPA</sequence>
<evidence type="ECO:0000256" key="8">
    <source>
        <dbReference type="ARBA" id="ARBA00023012"/>
    </source>
</evidence>
<evidence type="ECO:0000256" key="10">
    <source>
        <dbReference type="SAM" id="Phobius"/>
    </source>
</evidence>
<feature type="transmembrane region" description="Helical" evidence="10">
    <location>
        <begin position="305"/>
        <end position="328"/>
    </location>
</feature>
<dbReference type="Gene3D" id="3.30.565.10">
    <property type="entry name" value="Histidine kinase-like ATPase, C-terminal domain"/>
    <property type="match status" value="1"/>
</dbReference>
<keyword evidence="10" id="KW-1133">Transmembrane helix</keyword>
<dbReference type="InterPro" id="IPR003594">
    <property type="entry name" value="HATPase_dom"/>
</dbReference>
<dbReference type="InterPro" id="IPR005467">
    <property type="entry name" value="His_kinase_dom"/>
</dbReference>
<dbReference type="Pfam" id="PF07696">
    <property type="entry name" value="7TMR-DISMED2"/>
    <property type="match status" value="1"/>
</dbReference>
<dbReference type="GO" id="GO:0005524">
    <property type="term" value="F:ATP binding"/>
    <property type="evidence" value="ECO:0007669"/>
    <property type="project" value="UniProtKB-KW"/>
</dbReference>
<keyword evidence="7" id="KW-0067">ATP-binding</keyword>
<dbReference type="InterPro" id="IPR011623">
    <property type="entry name" value="7TMR_DISM_rcpt_extracell_dom1"/>
</dbReference>
<gene>
    <name evidence="13" type="ORF">BA896_008115</name>
</gene>
<reference evidence="13 14" key="1">
    <citation type="submission" date="2016-10" db="EMBL/GenBank/DDBJ databases">
        <title>Updated version of Genome Assembly of Janthinobacterium lividum ERGS5:01.</title>
        <authorList>
            <person name="Kumar R."/>
            <person name="Acharya V."/>
            <person name="Singh D."/>
        </authorList>
    </citation>
    <scope>NUCLEOTIDE SEQUENCE [LARGE SCALE GENOMIC DNA]</scope>
    <source>
        <strain evidence="13 14">ERGS5:01</strain>
    </source>
</reference>
<comment type="catalytic activity">
    <reaction evidence="1">
        <text>ATP + protein L-histidine = ADP + protein N-phospho-L-histidine.</text>
        <dbReference type="EC" id="2.7.13.3"/>
    </reaction>
</comment>
<name>A0A1E8PT51_9BURK</name>
<proteinExistence type="predicted"/>
<evidence type="ECO:0000256" key="9">
    <source>
        <dbReference type="SAM" id="Coils"/>
    </source>
</evidence>
<dbReference type="GO" id="GO:0000155">
    <property type="term" value="F:phosphorelay sensor kinase activity"/>
    <property type="evidence" value="ECO:0007669"/>
    <property type="project" value="InterPro"/>
</dbReference>
<evidence type="ECO:0000256" key="7">
    <source>
        <dbReference type="ARBA" id="ARBA00022840"/>
    </source>
</evidence>
<feature type="transmembrane region" description="Helical" evidence="10">
    <location>
        <begin position="337"/>
        <end position="357"/>
    </location>
</feature>
<dbReference type="GO" id="GO:0030295">
    <property type="term" value="F:protein kinase activator activity"/>
    <property type="evidence" value="ECO:0007669"/>
    <property type="project" value="TreeGrafter"/>
</dbReference>
<protein>
    <recommendedName>
        <fullName evidence="2">histidine kinase</fullName>
        <ecNumber evidence="2">2.7.13.3</ecNumber>
    </recommendedName>
</protein>
<accession>A0A1E8PT51</accession>
<dbReference type="PRINTS" id="PR00344">
    <property type="entry name" value="BCTRLSENSOR"/>
</dbReference>
<dbReference type="Gene3D" id="1.10.287.130">
    <property type="match status" value="1"/>
</dbReference>
<dbReference type="SUPFAM" id="SSF47384">
    <property type="entry name" value="Homodimeric domain of signal transducing histidine kinase"/>
    <property type="match status" value="1"/>
</dbReference>
<dbReference type="Gene3D" id="2.60.40.2380">
    <property type="match status" value="1"/>
</dbReference>
<dbReference type="CDD" id="cd00082">
    <property type="entry name" value="HisKA"/>
    <property type="match status" value="1"/>
</dbReference>
<keyword evidence="4" id="KW-0808">Transferase</keyword>
<keyword evidence="10" id="KW-0812">Transmembrane</keyword>
<evidence type="ECO:0000256" key="1">
    <source>
        <dbReference type="ARBA" id="ARBA00000085"/>
    </source>
</evidence>
<feature type="transmembrane region" description="Helical" evidence="10">
    <location>
        <begin position="184"/>
        <end position="204"/>
    </location>
</feature>
<evidence type="ECO:0000313" key="14">
    <source>
        <dbReference type="Proteomes" id="UP000092634"/>
    </source>
</evidence>
<feature type="chain" id="PRO_5009214695" description="histidine kinase" evidence="11">
    <location>
        <begin position="22"/>
        <end position="668"/>
    </location>
</feature>
<feature type="coiled-coil region" evidence="9">
    <location>
        <begin position="381"/>
        <end position="408"/>
    </location>
</feature>
<evidence type="ECO:0000256" key="6">
    <source>
        <dbReference type="ARBA" id="ARBA00022777"/>
    </source>
</evidence>
<dbReference type="CDD" id="cd00075">
    <property type="entry name" value="HATPase"/>
    <property type="match status" value="1"/>
</dbReference>
<dbReference type="PROSITE" id="PS50109">
    <property type="entry name" value="HIS_KIN"/>
    <property type="match status" value="1"/>
</dbReference>
<dbReference type="SMART" id="SM00388">
    <property type="entry name" value="HisKA"/>
    <property type="match status" value="1"/>
</dbReference>
<feature type="signal peptide" evidence="11">
    <location>
        <begin position="1"/>
        <end position="21"/>
    </location>
</feature>